<evidence type="ECO:0000256" key="3">
    <source>
        <dbReference type="ARBA" id="ARBA00022723"/>
    </source>
</evidence>
<dbReference type="InterPro" id="IPR004155">
    <property type="entry name" value="PBS_lyase_HEAT"/>
</dbReference>
<keyword evidence="4" id="KW-0677">Repeat</keyword>
<dbReference type="PhylomeDB" id="R7QN11"/>
<comment type="function">
    <text evidence="9">Catalyzes the hydroxylation of the N(6)-(4-aminobutyl)-L-lysine intermediate produced by deoxyhypusine synthase/DHPS on a critical lysine of the eukaryotic translation initiation factor 5A/eIF-5A. This is the second step of the post-translational modification of that lysine into an unusual amino acid residue named hypusine. Hypusination is unique to mature eIF-5A factor and is essential for its function.</text>
</comment>
<accession>R7QN11</accession>
<evidence type="ECO:0000256" key="7">
    <source>
        <dbReference type="ARBA" id="ARBA00023033"/>
    </source>
</evidence>
<evidence type="ECO:0000313" key="14">
    <source>
        <dbReference type="Proteomes" id="UP000012073"/>
    </source>
</evidence>
<feature type="binding site" evidence="10">
    <location>
        <position position="143"/>
    </location>
    <ligand>
        <name>Fe cation</name>
        <dbReference type="ChEBI" id="CHEBI:24875"/>
        <label>1</label>
    </ligand>
</feature>
<evidence type="ECO:0000256" key="6">
    <source>
        <dbReference type="ARBA" id="ARBA00023004"/>
    </source>
</evidence>
<keyword evidence="14" id="KW-1185">Reference proteome</keyword>
<evidence type="ECO:0000313" key="13">
    <source>
        <dbReference type="EMBL" id="CDF39469.1"/>
    </source>
</evidence>
<dbReference type="InterPro" id="IPR011989">
    <property type="entry name" value="ARM-like"/>
</dbReference>
<dbReference type="RefSeq" id="XP_005719380.1">
    <property type="nucleotide sequence ID" value="XM_005719323.1"/>
</dbReference>
<dbReference type="OMA" id="LQEPCSI"/>
<gene>
    <name evidence="13" type="ORF">CHC_T00000296001</name>
</gene>
<comment type="catalytic activity">
    <reaction evidence="1 10">
        <text>[eIF5A protein]-deoxyhypusine + AH2 + O2 = [eIF5A protein]-hypusine + A + H2O</text>
        <dbReference type="Rhea" id="RHEA:14101"/>
        <dbReference type="Rhea" id="RHEA-COMP:10144"/>
        <dbReference type="Rhea" id="RHEA-COMP:12592"/>
        <dbReference type="ChEBI" id="CHEBI:13193"/>
        <dbReference type="ChEBI" id="CHEBI:15377"/>
        <dbReference type="ChEBI" id="CHEBI:15379"/>
        <dbReference type="ChEBI" id="CHEBI:17499"/>
        <dbReference type="ChEBI" id="CHEBI:82657"/>
        <dbReference type="ChEBI" id="CHEBI:91175"/>
        <dbReference type="EC" id="1.14.99.29"/>
    </reaction>
</comment>
<evidence type="ECO:0000256" key="8">
    <source>
        <dbReference type="ARBA" id="ARBA00023256"/>
    </source>
</evidence>
<dbReference type="SUPFAM" id="SSF48371">
    <property type="entry name" value="ARM repeat"/>
    <property type="match status" value="1"/>
</dbReference>
<feature type="binding site" evidence="10">
    <location>
        <position position="109"/>
    </location>
    <ligand>
        <name>Fe cation</name>
        <dbReference type="ChEBI" id="CHEBI:24875"/>
        <label>1</label>
    </ligand>
</feature>
<feature type="binding site" evidence="10">
    <location>
        <position position="142"/>
    </location>
    <ligand>
        <name>Fe cation</name>
        <dbReference type="ChEBI" id="CHEBI:24875"/>
        <label>1</label>
    </ligand>
</feature>
<dbReference type="OrthoDB" id="421002at2759"/>
<dbReference type="KEGG" id="ccp:CHC_T00000296001"/>
<dbReference type="Pfam" id="PF13646">
    <property type="entry name" value="HEAT_2"/>
    <property type="match status" value="2"/>
</dbReference>
<name>R7QN11_CHOCR</name>
<feature type="repeat" description="HEAT" evidence="11">
    <location>
        <begin position="123"/>
        <end position="163"/>
    </location>
</feature>
<dbReference type="GO" id="GO:0046872">
    <property type="term" value="F:metal ion binding"/>
    <property type="evidence" value="ECO:0007669"/>
    <property type="project" value="UniProtKB-KW"/>
</dbReference>
<keyword evidence="7 10" id="KW-0503">Monooxygenase</keyword>
<dbReference type="InterPro" id="IPR016024">
    <property type="entry name" value="ARM-type_fold"/>
</dbReference>
<keyword evidence="6 10" id="KW-0408">Iron</keyword>
<comment type="similarity">
    <text evidence="10">Belongs to the deoxyhypusine hydroxylase family.</text>
</comment>
<evidence type="ECO:0000256" key="9">
    <source>
        <dbReference type="ARBA" id="ARBA00045876"/>
    </source>
</evidence>
<dbReference type="GeneID" id="17327095"/>
<dbReference type="InterPro" id="IPR027517">
    <property type="entry name" value="Deoxyhypusine_hydroxylase"/>
</dbReference>
<reference evidence="14" key="1">
    <citation type="journal article" date="2013" name="Proc. Natl. Acad. Sci. U.S.A.">
        <title>Genome structure and metabolic features in the red seaweed Chondrus crispus shed light on evolution of the Archaeplastida.</title>
        <authorList>
            <person name="Collen J."/>
            <person name="Porcel B."/>
            <person name="Carre W."/>
            <person name="Ball S.G."/>
            <person name="Chaparro C."/>
            <person name="Tonon T."/>
            <person name="Barbeyron T."/>
            <person name="Michel G."/>
            <person name="Noel B."/>
            <person name="Valentin K."/>
            <person name="Elias M."/>
            <person name="Artiguenave F."/>
            <person name="Arun A."/>
            <person name="Aury J.M."/>
            <person name="Barbosa-Neto J.F."/>
            <person name="Bothwell J.H."/>
            <person name="Bouget F.Y."/>
            <person name="Brillet L."/>
            <person name="Cabello-Hurtado F."/>
            <person name="Capella-Gutierrez S."/>
            <person name="Charrier B."/>
            <person name="Cladiere L."/>
            <person name="Cock J.M."/>
            <person name="Coelho S.M."/>
            <person name="Colleoni C."/>
            <person name="Czjzek M."/>
            <person name="Da Silva C."/>
            <person name="Delage L."/>
            <person name="Denoeud F."/>
            <person name="Deschamps P."/>
            <person name="Dittami S.M."/>
            <person name="Gabaldon T."/>
            <person name="Gachon C.M."/>
            <person name="Groisillier A."/>
            <person name="Herve C."/>
            <person name="Jabbari K."/>
            <person name="Katinka M."/>
            <person name="Kloareg B."/>
            <person name="Kowalczyk N."/>
            <person name="Labadie K."/>
            <person name="Leblanc C."/>
            <person name="Lopez P.J."/>
            <person name="McLachlan D.H."/>
            <person name="Meslet-Cladiere L."/>
            <person name="Moustafa A."/>
            <person name="Nehr Z."/>
            <person name="Nyvall Collen P."/>
            <person name="Panaud O."/>
            <person name="Partensky F."/>
            <person name="Poulain J."/>
            <person name="Rensing S.A."/>
            <person name="Rousvoal S."/>
            <person name="Samson G."/>
            <person name="Symeonidi A."/>
            <person name="Weissenbach J."/>
            <person name="Zambounis A."/>
            <person name="Wincker P."/>
            <person name="Boyen C."/>
        </authorList>
    </citation>
    <scope>NUCLEOTIDE SEQUENCE [LARGE SCALE GENOMIC DNA]</scope>
    <source>
        <strain evidence="14">cv. Stackhouse</strain>
    </source>
</reference>
<proteinExistence type="inferred from homology"/>
<feature type="binding site" evidence="10">
    <location>
        <position position="266"/>
    </location>
    <ligand>
        <name>Fe cation</name>
        <dbReference type="ChEBI" id="CHEBI:24875"/>
        <label>2</label>
    </ligand>
</feature>
<evidence type="ECO:0000256" key="10">
    <source>
        <dbReference type="HAMAP-Rule" id="MF_03101"/>
    </source>
</evidence>
<evidence type="ECO:0000256" key="4">
    <source>
        <dbReference type="ARBA" id="ARBA00022737"/>
    </source>
</evidence>
<feature type="binding site" evidence="10">
    <location>
        <position position="299"/>
    </location>
    <ligand>
        <name>Fe cation</name>
        <dbReference type="ChEBI" id="CHEBI:24875"/>
        <label>2</label>
    </ligand>
</feature>
<dbReference type="EMBL" id="HG002041">
    <property type="protein sequence ID" value="CDF39469.1"/>
    <property type="molecule type" value="Genomic_DNA"/>
</dbReference>
<dbReference type="PANTHER" id="PTHR12697:SF5">
    <property type="entry name" value="DEOXYHYPUSINE HYDROXYLASE"/>
    <property type="match status" value="1"/>
</dbReference>
<dbReference type="EC" id="1.14.99.29" evidence="10"/>
<keyword evidence="5 10" id="KW-0560">Oxidoreductase</keyword>
<feature type="repeat" description="HEAT" evidence="11">
    <location>
        <begin position="279"/>
        <end position="317"/>
    </location>
</feature>
<evidence type="ECO:0000256" key="11">
    <source>
        <dbReference type="PROSITE-ProRule" id="PRU00103"/>
    </source>
</evidence>
<dbReference type="PROSITE" id="PS50077">
    <property type="entry name" value="HEAT_REPEAT"/>
    <property type="match status" value="2"/>
</dbReference>
<evidence type="ECO:0000256" key="1">
    <source>
        <dbReference type="ARBA" id="ARBA00000068"/>
    </source>
</evidence>
<comment type="cofactor">
    <cofactor evidence="10">
        <name>Fe(2+)</name>
        <dbReference type="ChEBI" id="CHEBI:29033"/>
    </cofactor>
    <text evidence="10">Binds 2 Fe(2+) ions per subunit.</text>
</comment>
<protein>
    <recommendedName>
        <fullName evidence="10">Deoxyhypusine hydroxylase</fullName>
        <shortName evidence="10">DOHH</shortName>
        <ecNumber evidence="10">1.14.99.29</ecNumber>
    </recommendedName>
    <alternativeName>
        <fullName evidence="10">Deoxyhypusine dioxygenase</fullName>
    </alternativeName>
    <alternativeName>
        <fullName evidence="10">Deoxyhypusine monooxygenase</fullName>
    </alternativeName>
</protein>
<feature type="binding site" evidence="10">
    <location>
        <position position="298"/>
    </location>
    <ligand>
        <name>Fe cation</name>
        <dbReference type="ChEBI" id="CHEBI:24875"/>
        <label>2</label>
    </ligand>
</feature>
<feature type="compositionally biased region" description="Polar residues" evidence="12">
    <location>
        <begin position="26"/>
        <end position="35"/>
    </location>
</feature>
<dbReference type="PANTHER" id="PTHR12697">
    <property type="entry name" value="PBS LYASE HEAT-LIKE PROTEIN"/>
    <property type="match status" value="1"/>
</dbReference>
<dbReference type="Gene3D" id="1.25.10.10">
    <property type="entry name" value="Leucine-rich Repeat Variant"/>
    <property type="match status" value="2"/>
</dbReference>
<evidence type="ECO:0000256" key="12">
    <source>
        <dbReference type="SAM" id="MobiDB-lite"/>
    </source>
</evidence>
<dbReference type="SMART" id="SM00567">
    <property type="entry name" value="EZ_HEAT"/>
    <property type="match status" value="6"/>
</dbReference>
<organism evidence="13 14">
    <name type="scientific">Chondrus crispus</name>
    <name type="common">Carrageen Irish moss</name>
    <name type="synonym">Polymorpha crispa</name>
    <dbReference type="NCBI Taxonomy" id="2769"/>
    <lineage>
        <taxon>Eukaryota</taxon>
        <taxon>Rhodophyta</taxon>
        <taxon>Florideophyceae</taxon>
        <taxon>Rhodymeniophycidae</taxon>
        <taxon>Gigartinales</taxon>
        <taxon>Gigartinaceae</taxon>
        <taxon>Chondrus</taxon>
    </lineage>
</organism>
<dbReference type="STRING" id="2769.R7QN11"/>
<feature type="binding site" evidence="10">
    <location>
        <position position="265"/>
    </location>
    <ligand>
        <name>Fe cation</name>
        <dbReference type="ChEBI" id="CHEBI:24875"/>
        <label>2</label>
    </ligand>
</feature>
<dbReference type="Proteomes" id="UP000012073">
    <property type="component" value="Unassembled WGS sequence"/>
</dbReference>
<feature type="region of interest" description="Disordered" evidence="12">
    <location>
        <begin position="1"/>
        <end position="47"/>
    </location>
</feature>
<feature type="binding site" evidence="10">
    <location>
        <position position="110"/>
    </location>
    <ligand>
        <name>Fe cation</name>
        <dbReference type="ChEBI" id="CHEBI:24875"/>
        <label>1</label>
    </ligand>
</feature>
<dbReference type="UniPathway" id="UPA00354"/>
<dbReference type="HAMAP" id="MF_03101">
    <property type="entry name" value="Deoxyhypusine_hydroxylase"/>
    <property type="match status" value="1"/>
</dbReference>
<comment type="function">
    <text evidence="10">Catalyzes the hydroxylation of the N(6)-(4-aminobutyl)-L-lysine intermediate to form hypusine, an essential post-translational modification only found in mature eIF-5A factor.</text>
</comment>
<evidence type="ECO:0000256" key="2">
    <source>
        <dbReference type="ARBA" id="ARBA00005041"/>
    </source>
</evidence>
<dbReference type="InterPro" id="IPR021133">
    <property type="entry name" value="HEAT_type_2"/>
</dbReference>
<dbReference type="Gramene" id="CDF39469">
    <property type="protein sequence ID" value="CDF39469"/>
    <property type="gene ID" value="CHC_T00000296001"/>
</dbReference>
<sequence>MRGLGLPSTEPVVQPQHYLRRPSALRSLNSPARYSSENKEGKTCDSPVQKKRIAKMPSQNQIEEMLLSRTSPVAARMRAIFGLKGLDNSAAISALEKSLKNDSSALVRHEVAYVLGQKKAISALPTLYATLEDKGEDVMVRHEAAEAMGAIGDSTAVPILEKYAKGDDIPLEIRETCVLALEKIRWIASGGAGGPTGGYNSLDPAPPESSESDIEELKNTLCDGKRDMFKRYRAMFTLRNIGGEKATLALCEGMERERGSALFRHEVAYVLGQLQREEAVPTLIKFLKDDKEADMVRHEAAEALGAIGSKEAEAELELFKKDKADVVRESVEVALDISEYVTSGELHYAETIDATKASNA</sequence>
<dbReference type="FunFam" id="1.25.10.10:FF:000099">
    <property type="entry name" value="Deoxyhypusine hydroxylase"/>
    <property type="match status" value="1"/>
</dbReference>
<evidence type="ECO:0000256" key="5">
    <source>
        <dbReference type="ARBA" id="ARBA00023002"/>
    </source>
</evidence>
<keyword evidence="8 10" id="KW-0386">Hypusine biosynthesis</keyword>
<keyword evidence="3 10" id="KW-0479">Metal-binding</keyword>
<comment type="pathway">
    <text evidence="2 10">Protein modification; eIF5A hypusination.</text>
</comment>
<dbReference type="AlphaFoldDB" id="R7QN11"/>
<dbReference type="GO" id="GO:0019135">
    <property type="term" value="F:deoxyhypusine monooxygenase activity"/>
    <property type="evidence" value="ECO:0007669"/>
    <property type="project" value="UniProtKB-UniRule"/>
</dbReference>